<proteinExistence type="inferred from homology"/>
<reference evidence="7 8" key="1">
    <citation type="submission" date="2021-01" db="EMBL/GenBank/DDBJ databases">
        <title>C459-1 draft genome sequence.</title>
        <authorList>
            <person name="Zhang X.-F."/>
        </authorList>
    </citation>
    <scope>NUCLEOTIDE SEQUENCE [LARGE SCALE GENOMIC DNA]</scope>
    <source>
        <strain evidence="8">C459-1</strain>
    </source>
</reference>
<dbReference type="Gene3D" id="3.30.9.10">
    <property type="entry name" value="D-Amino Acid Oxidase, subunit A, domain 2"/>
    <property type="match status" value="1"/>
</dbReference>
<evidence type="ECO:0000256" key="4">
    <source>
        <dbReference type="ARBA" id="ARBA00023002"/>
    </source>
</evidence>
<dbReference type="Gene3D" id="3.50.50.60">
    <property type="entry name" value="FAD/NAD(P)-binding domain"/>
    <property type="match status" value="1"/>
</dbReference>
<dbReference type="PANTHER" id="PTHR43104:SF2">
    <property type="entry name" value="L-2-HYDROXYGLUTARATE DEHYDROGENASE, MITOCHONDRIAL"/>
    <property type="match status" value="1"/>
</dbReference>
<evidence type="ECO:0000259" key="6">
    <source>
        <dbReference type="Pfam" id="PF01266"/>
    </source>
</evidence>
<organism evidence="7 8">
    <name type="scientific">Sphingobacterium faecale</name>
    <dbReference type="NCBI Taxonomy" id="2803775"/>
    <lineage>
        <taxon>Bacteria</taxon>
        <taxon>Pseudomonadati</taxon>
        <taxon>Bacteroidota</taxon>
        <taxon>Sphingobacteriia</taxon>
        <taxon>Sphingobacteriales</taxon>
        <taxon>Sphingobacteriaceae</taxon>
        <taxon>Sphingobacterium</taxon>
    </lineage>
</organism>
<comment type="cofactor">
    <cofactor evidence="1">
        <name>FAD</name>
        <dbReference type="ChEBI" id="CHEBI:57692"/>
    </cofactor>
</comment>
<dbReference type="RefSeq" id="WP_202104048.1">
    <property type="nucleotide sequence ID" value="NZ_JAERTY010000009.1"/>
</dbReference>
<comment type="similarity">
    <text evidence="5">Belongs to the L2HGDH family.</text>
</comment>
<dbReference type="SUPFAM" id="SSF51905">
    <property type="entry name" value="FAD/NAD(P)-binding domain"/>
    <property type="match status" value="1"/>
</dbReference>
<keyword evidence="2" id="KW-0285">Flavoprotein</keyword>
<dbReference type="Proteomes" id="UP000625283">
    <property type="component" value="Unassembled WGS sequence"/>
</dbReference>
<comment type="caution">
    <text evidence="7">The sequence shown here is derived from an EMBL/GenBank/DDBJ whole genome shotgun (WGS) entry which is preliminary data.</text>
</comment>
<sequence length="396" mass="43712">MQEFDLLIIGTGLVGLATAYQAKLKSPALRIAVLEKEADVAVHQSGHNSGVLHSGIYYKPGSLKAKNCIEGYTSIVNFAQEHGIAYDLCGKIIVATSKEELPLLENIYKRGVDNGLQDLKYLTKEEFEEIEPHCAGVRAIRVPQTGIIDYPAIAKKMHELFEELGGEVFFNHKVVNLKKDGQRCVVLTDKKEFLARKVISCAGLHSDKVTKMTELKNDVQIIPFRGEYYELKPDREHLVKHLIYPVPDPSFPFLGVHFTRMIHGGVEAGPNAVLAFGKESYKFFDINIGELAQTLCWPGFHKIVAKYGKTGMGEMYRSLSKSAFTKALQKLIPEIQESDLRAGGAGIRAQACSRDGILLDDFDIVRSGQIIHVRNAPSPAATSCLSIGNTISDLVL</sequence>
<gene>
    <name evidence="7" type="primary">lhgO</name>
    <name evidence="7" type="ORF">JKG61_16465</name>
</gene>
<keyword evidence="4 7" id="KW-0560">Oxidoreductase</keyword>
<evidence type="ECO:0000256" key="2">
    <source>
        <dbReference type="ARBA" id="ARBA00022630"/>
    </source>
</evidence>
<keyword evidence="3" id="KW-0274">FAD</keyword>
<feature type="domain" description="FAD dependent oxidoreductase" evidence="6">
    <location>
        <begin position="5"/>
        <end position="394"/>
    </location>
</feature>
<evidence type="ECO:0000313" key="7">
    <source>
        <dbReference type="EMBL" id="MBL1410351.1"/>
    </source>
</evidence>
<dbReference type="InterPro" id="IPR006076">
    <property type="entry name" value="FAD-dep_OxRdtase"/>
</dbReference>
<dbReference type="PANTHER" id="PTHR43104">
    <property type="entry name" value="L-2-HYDROXYGLUTARATE DEHYDROGENASE, MITOCHONDRIAL"/>
    <property type="match status" value="1"/>
</dbReference>
<dbReference type="EC" id="1.1.3.-" evidence="7"/>
<accession>A0ABS1R964</accession>
<dbReference type="InterPro" id="IPR036188">
    <property type="entry name" value="FAD/NAD-bd_sf"/>
</dbReference>
<dbReference type="Pfam" id="PF01266">
    <property type="entry name" value="DAO"/>
    <property type="match status" value="1"/>
</dbReference>
<protein>
    <submittedName>
        <fullName evidence="7">L-2-hydroxyglutarate oxidase</fullName>
        <ecNumber evidence="7">1.1.3.-</ecNumber>
    </submittedName>
</protein>
<dbReference type="NCBIfam" id="NF008726">
    <property type="entry name" value="PRK11728.1"/>
    <property type="match status" value="1"/>
</dbReference>
<keyword evidence="8" id="KW-1185">Reference proteome</keyword>
<dbReference type="GO" id="GO:0016491">
    <property type="term" value="F:oxidoreductase activity"/>
    <property type="evidence" value="ECO:0007669"/>
    <property type="project" value="UniProtKB-KW"/>
</dbReference>
<evidence type="ECO:0000256" key="3">
    <source>
        <dbReference type="ARBA" id="ARBA00022827"/>
    </source>
</evidence>
<evidence type="ECO:0000256" key="1">
    <source>
        <dbReference type="ARBA" id="ARBA00001974"/>
    </source>
</evidence>
<evidence type="ECO:0000256" key="5">
    <source>
        <dbReference type="ARBA" id="ARBA00037941"/>
    </source>
</evidence>
<name>A0ABS1R964_9SPHI</name>
<evidence type="ECO:0000313" key="8">
    <source>
        <dbReference type="Proteomes" id="UP000625283"/>
    </source>
</evidence>
<dbReference type="EMBL" id="JAERTY010000009">
    <property type="protein sequence ID" value="MBL1410351.1"/>
    <property type="molecule type" value="Genomic_DNA"/>
</dbReference>